<accession>A0ABT4IX72</accession>
<organism evidence="4 5">
    <name type="scientific">Vreelandella janggokensis</name>
    <dbReference type="NCBI Taxonomy" id="370767"/>
    <lineage>
        <taxon>Bacteria</taxon>
        <taxon>Pseudomonadati</taxon>
        <taxon>Pseudomonadota</taxon>
        <taxon>Gammaproteobacteria</taxon>
        <taxon>Oceanospirillales</taxon>
        <taxon>Halomonadaceae</taxon>
        <taxon>Vreelandella</taxon>
    </lineage>
</organism>
<dbReference type="SUPFAM" id="SSF56529">
    <property type="entry name" value="FAH"/>
    <property type="match status" value="1"/>
</dbReference>
<dbReference type="RefSeq" id="WP_268901839.1">
    <property type="nucleotide sequence ID" value="NZ_JAKNQT010000002.1"/>
</dbReference>
<dbReference type="PANTHER" id="PTHR42796:SF4">
    <property type="entry name" value="FUMARYLACETOACETATE HYDROLASE DOMAIN-CONTAINING PROTEIN 2A"/>
    <property type="match status" value="1"/>
</dbReference>
<comment type="caution">
    <text evidence="4">The sequence shown here is derived from an EMBL/GenBank/DDBJ whole genome shotgun (WGS) entry which is preliminary data.</text>
</comment>
<sequence length="296" mass="32586">MSNPLPPRLAAFRASGADRFGVVTEDGIVDLKPEFGARFKGLKEVIEAGAIDELLSVAAGRRPSYRDADVTYLLPVANPEKLICVGVNFPSRNEEYKDGQAAPSKPSLFIRFPRSFVGHRANLVRPPESEQLDYEGEVTIVIGKGGRRIPRDKAYEHIAALTLCNEGTIRDWVRHAKFNVTQGKNFDATGAIGPWLVPFKRAAQLDDIELTTRVNGEVRQNDRTSRMMFDFRYIVNYVSTFTTLAPGDVIVCGTPTGAGARFDPPIWLKPGDVIEVEADGIGTLVNGVEDEQHDTD</sequence>
<dbReference type="InterPro" id="IPR051121">
    <property type="entry name" value="FAH"/>
</dbReference>
<dbReference type="Pfam" id="PF01557">
    <property type="entry name" value="FAA_hydrolase"/>
    <property type="match status" value="1"/>
</dbReference>
<name>A0ABT4IX72_9GAMM</name>
<proteinExistence type="inferred from homology"/>
<keyword evidence="5" id="KW-1185">Reference proteome</keyword>
<evidence type="ECO:0000313" key="4">
    <source>
        <dbReference type="EMBL" id="MCZ0927577.1"/>
    </source>
</evidence>
<dbReference type="Gene3D" id="3.90.850.10">
    <property type="entry name" value="Fumarylacetoacetase-like, C-terminal domain"/>
    <property type="match status" value="1"/>
</dbReference>
<evidence type="ECO:0000256" key="2">
    <source>
        <dbReference type="ARBA" id="ARBA00022723"/>
    </source>
</evidence>
<feature type="domain" description="Fumarylacetoacetase-like C-terminal" evidence="3">
    <location>
        <begin position="81"/>
        <end position="288"/>
    </location>
</feature>
<dbReference type="EMBL" id="JAKNQU010000003">
    <property type="protein sequence ID" value="MCZ0927577.1"/>
    <property type="molecule type" value="Genomic_DNA"/>
</dbReference>
<evidence type="ECO:0000313" key="5">
    <source>
        <dbReference type="Proteomes" id="UP001321125"/>
    </source>
</evidence>
<comment type="similarity">
    <text evidence="1">Belongs to the FAH family.</text>
</comment>
<evidence type="ECO:0000259" key="3">
    <source>
        <dbReference type="Pfam" id="PF01557"/>
    </source>
</evidence>
<dbReference type="PANTHER" id="PTHR42796">
    <property type="entry name" value="FUMARYLACETOACETATE HYDROLASE DOMAIN-CONTAINING PROTEIN 2A-RELATED"/>
    <property type="match status" value="1"/>
</dbReference>
<protein>
    <submittedName>
        <fullName evidence="4">Fumarylacetoacetate hydrolase family protein</fullName>
    </submittedName>
</protein>
<gene>
    <name evidence="4" type="ORF">L0635_10820</name>
</gene>
<keyword evidence="2" id="KW-0479">Metal-binding</keyword>
<dbReference type="InterPro" id="IPR011234">
    <property type="entry name" value="Fumarylacetoacetase-like_C"/>
</dbReference>
<dbReference type="Proteomes" id="UP001321125">
    <property type="component" value="Unassembled WGS sequence"/>
</dbReference>
<reference evidence="4 5" key="1">
    <citation type="submission" date="2022-02" db="EMBL/GenBank/DDBJ databases">
        <title>Study of halophilic communities from a Mexican lake.</title>
        <authorList>
            <person name="Hernandez-Soto L.M."/>
            <person name="Martinez-Abarca F."/>
            <person name="Ramirez-Saad H.C."/>
            <person name="Aguirre-Garrido J.F."/>
        </authorList>
    </citation>
    <scope>NUCLEOTIDE SEQUENCE [LARGE SCALE GENOMIC DNA]</scope>
    <source>
        <strain evidence="4 5">Hjan13</strain>
    </source>
</reference>
<dbReference type="GO" id="GO:0016787">
    <property type="term" value="F:hydrolase activity"/>
    <property type="evidence" value="ECO:0007669"/>
    <property type="project" value="UniProtKB-KW"/>
</dbReference>
<keyword evidence="4" id="KW-0378">Hydrolase</keyword>
<dbReference type="InterPro" id="IPR036663">
    <property type="entry name" value="Fumarylacetoacetase_C_sf"/>
</dbReference>
<evidence type="ECO:0000256" key="1">
    <source>
        <dbReference type="ARBA" id="ARBA00010211"/>
    </source>
</evidence>